<accession>A0ACC3DWN9</accession>
<evidence type="ECO:0000313" key="2">
    <source>
        <dbReference type="Proteomes" id="UP001186974"/>
    </source>
</evidence>
<sequence length="97" mass="10757">MAAMTMPHHARQAIEAMLAYQFKNPDLLWEALQAAGSCVTNIGGRRLFNDGNKRLALVGDAAMRATLLDTWYQTEHDSDKDSAAMERTMLRLGLGYA</sequence>
<evidence type="ECO:0000313" key="1">
    <source>
        <dbReference type="EMBL" id="KAK3080992.1"/>
    </source>
</evidence>
<reference evidence="1" key="1">
    <citation type="submission" date="2024-09" db="EMBL/GenBank/DDBJ databases">
        <title>Black Yeasts Isolated from many extreme environments.</title>
        <authorList>
            <person name="Coleine C."/>
            <person name="Stajich J.E."/>
            <person name="Selbmann L."/>
        </authorList>
    </citation>
    <scope>NUCLEOTIDE SEQUENCE</scope>
    <source>
        <strain evidence="1">CCFEE 5737</strain>
    </source>
</reference>
<proteinExistence type="predicted"/>
<protein>
    <submittedName>
        <fullName evidence="1">Uncharacterized protein</fullName>
    </submittedName>
</protein>
<dbReference type="EMBL" id="JAWDJW010000322">
    <property type="protein sequence ID" value="KAK3080992.1"/>
    <property type="molecule type" value="Genomic_DNA"/>
</dbReference>
<keyword evidence="2" id="KW-1185">Reference proteome</keyword>
<dbReference type="Proteomes" id="UP001186974">
    <property type="component" value="Unassembled WGS sequence"/>
</dbReference>
<comment type="caution">
    <text evidence="1">The sequence shown here is derived from an EMBL/GenBank/DDBJ whole genome shotgun (WGS) entry which is preliminary data.</text>
</comment>
<gene>
    <name evidence="1" type="ORF">LTS18_011228</name>
</gene>
<organism evidence="1 2">
    <name type="scientific">Coniosporium uncinatum</name>
    <dbReference type="NCBI Taxonomy" id="93489"/>
    <lineage>
        <taxon>Eukaryota</taxon>
        <taxon>Fungi</taxon>
        <taxon>Dikarya</taxon>
        <taxon>Ascomycota</taxon>
        <taxon>Pezizomycotina</taxon>
        <taxon>Dothideomycetes</taxon>
        <taxon>Dothideomycetes incertae sedis</taxon>
        <taxon>Coniosporium</taxon>
    </lineage>
</organism>
<name>A0ACC3DWN9_9PEZI</name>